<keyword evidence="5 7" id="KW-0233">DNA recombination</keyword>
<name>A0A0Q4B4W8_9BACT</name>
<comment type="function">
    <text evidence="7">May play a role in DNA repair. It seems to be involved in an RecBC-independent recombinational process of DNA repair. It may act with RecF and RecO.</text>
</comment>
<accession>A0A0Q4B4W8</accession>
<dbReference type="Gene3D" id="3.40.1360.10">
    <property type="match status" value="1"/>
</dbReference>
<evidence type="ECO:0000256" key="1">
    <source>
        <dbReference type="ARBA" id="ARBA00022723"/>
    </source>
</evidence>
<dbReference type="GO" id="GO:0008270">
    <property type="term" value="F:zinc ion binding"/>
    <property type="evidence" value="ECO:0007669"/>
    <property type="project" value="UniProtKB-KW"/>
</dbReference>
<dbReference type="PANTHER" id="PTHR30446">
    <property type="entry name" value="RECOMBINATION PROTEIN RECR"/>
    <property type="match status" value="1"/>
</dbReference>
<evidence type="ECO:0000256" key="7">
    <source>
        <dbReference type="HAMAP-Rule" id="MF_00017"/>
    </source>
</evidence>
<dbReference type="InterPro" id="IPR023627">
    <property type="entry name" value="Rcmb_RecR"/>
</dbReference>
<evidence type="ECO:0000256" key="2">
    <source>
        <dbReference type="ARBA" id="ARBA00022763"/>
    </source>
</evidence>
<proteinExistence type="inferred from homology"/>
<dbReference type="InterPro" id="IPR034137">
    <property type="entry name" value="TOPRIM_RecR"/>
</dbReference>
<evidence type="ECO:0000256" key="5">
    <source>
        <dbReference type="ARBA" id="ARBA00023172"/>
    </source>
</evidence>
<dbReference type="STRING" id="1702214.AL399_08430"/>
<dbReference type="NCBIfam" id="TIGR00615">
    <property type="entry name" value="recR"/>
    <property type="match status" value="1"/>
</dbReference>
<organism evidence="9 10">
    <name type="scientific">Candidatus [Bacteroides] periocalifornicus</name>
    <dbReference type="NCBI Taxonomy" id="1702214"/>
    <lineage>
        <taxon>Bacteria</taxon>
        <taxon>Pseudomonadati</taxon>
        <taxon>Bacteroidota</taxon>
    </lineage>
</organism>
<dbReference type="CDD" id="cd01025">
    <property type="entry name" value="TOPRIM_recR"/>
    <property type="match status" value="1"/>
</dbReference>
<keyword evidence="1 7" id="KW-0479">Metal-binding</keyword>
<sequence length="214" mass="23596">MEELELGYNSQLFARAVEALMQLPGVGRKSAQRYMLHLLQRGEMHERFVQPIADCLTGMQHCPECLGFSDTGVRCPTCADESRTNGQLCVVADVRDQLAIERAGGFNGKYFVLGGLIDPMGGIGPEQLPIAQLLQRVQDGGIDEVILAFSVNMEGDTTTFYLRRKLEELNVRISVPARGMPFGETLEQTDEITLGQALRQRTSVHVPMGLAVED</sequence>
<dbReference type="Pfam" id="PF21175">
    <property type="entry name" value="RecR_C"/>
    <property type="match status" value="1"/>
</dbReference>
<comment type="similarity">
    <text evidence="7">Belongs to the RecR family.</text>
</comment>
<dbReference type="PROSITE" id="PS50880">
    <property type="entry name" value="TOPRIM"/>
    <property type="match status" value="1"/>
</dbReference>
<protein>
    <recommendedName>
        <fullName evidence="7">Recombination protein RecR</fullName>
    </recommendedName>
</protein>
<dbReference type="Gene3D" id="6.10.250.240">
    <property type="match status" value="1"/>
</dbReference>
<dbReference type="InterPro" id="IPR000093">
    <property type="entry name" value="DNA_Rcmb_RecR"/>
</dbReference>
<dbReference type="SMART" id="SM00493">
    <property type="entry name" value="TOPRIM"/>
    <property type="match status" value="1"/>
</dbReference>
<evidence type="ECO:0000313" key="10">
    <source>
        <dbReference type="Proteomes" id="UP000054172"/>
    </source>
</evidence>
<dbReference type="Gene3D" id="1.10.8.420">
    <property type="entry name" value="RecR Domain 1"/>
    <property type="match status" value="1"/>
</dbReference>
<keyword evidence="2 7" id="KW-0227">DNA damage</keyword>
<keyword evidence="6 7" id="KW-0234">DNA repair</keyword>
<keyword evidence="10" id="KW-1185">Reference proteome</keyword>
<comment type="caution">
    <text evidence="9">The sequence shown here is derived from an EMBL/GenBank/DDBJ whole genome shotgun (WGS) entry which is preliminary data.</text>
</comment>
<gene>
    <name evidence="7" type="primary">recR</name>
    <name evidence="9" type="ORF">AL399_08430</name>
</gene>
<reference evidence="9" key="1">
    <citation type="submission" date="2015-08" db="EMBL/GenBank/DDBJ databases">
        <title>Candidatus Bacteriodes Periocalifornicus.</title>
        <authorList>
            <person name="McLean J.S."/>
            <person name="Kelley S."/>
        </authorList>
    </citation>
    <scope>NUCLEOTIDE SEQUENCE [LARGE SCALE GENOMIC DNA]</scope>
    <source>
        <strain evidence="9">12B</strain>
    </source>
</reference>
<evidence type="ECO:0000256" key="6">
    <source>
        <dbReference type="ARBA" id="ARBA00023204"/>
    </source>
</evidence>
<dbReference type="PANTHER" id="PTHR30446:SF0">
    <property type="entry name" value="RECOMBINATION PROTEIN RECR"/>
    <property type="match status" value="1"/>
</dbReference>
<evidence type="ECO:0000256" key="3">
    <source>
        <dbReference type="ARBA" id="ARBA00022771"/>
    </source>
</evidence>
<dbReference type="GO" id="GO:0003677">
    <property type="term" value="F:DNA binding"/>
    <property type="evidence" value="ECO:0007669"/>
    <property type="project" value="UniProtKB-UniRule"/>
</dbReference>
<dbReference type="Pfam" id="PF21176">
    <property type="entry name" value="RecR_HhH"/>
    <property type="match status" value="1"/>
</dbReference>
<dbReference type="Proteomes" id="UP000054172">
    <property type="component" value="Unassembled WGS sequence"/>
</dbReference>
<feature type="domain" description="Toprim" evidence="8">
    <location>
        <begin position="86"/>
        <end position="181"/>
    </location>
</feature>
<dbReference type="Pfam" id="PF13662">
    <property type="entry name" value="Toprim_4"/>
    <property type="match status" value="1"/>
</dbReference>
<dbReference type="HAMAP" id="MF_00017">
    <property type="entry name" value="RecR"/>
    <property type="match status" value="1"/>
</dbReference>
<evidence type="ECO:0000259" key="8">
    <source>
        <dbReference type="PROSITE" id="PS50880"/>
    </source>
</evidence>
<dbReference type="AlphaFoldDB" id="A0A0Q4B4W8"/>
<dbReference type="GO" id="GO:0006281">
    <property type="term" value="P:DNA repair"/>
    <property type="evidence" value="ECO:0007669"/>
    <property type="project" value="UniProtKB-UniRule"/>
</dbReference>
<dbReference type="EMBL" id="LIIK01000053">
    <property type="protein sequence ID" value="KQM08232.1"/>
    <property type="molecule type" value="Genomic_DNA"/>
</dbReference>
<dbReference type="PATRIC" id="fig|1702214.3.peg.1786"/>
<dbReference type="InterPro" id="IPR006171">
    <property type="entry name" value="TOPRIM_dom"/>
</dbReference>
<evidence type="ECO:0000313" key="9">
    <source>
        <dbReference type="EMBL" id="KQM08232.1"/>
    </source>
</evidence>
<keyword evidence="4 7" id="KW-0862">Zinc</keyword>
<evidence type="ECO:0000256" key="4">
    <source>
        <dbReference type="ARBA" id="ARBA00022833"/>
    </source>
</evidence>
<comment type="caution">
    <text evidence="7">Lacks conserved residue(s) required for the propagation of feature annotation.</text>
</comment>
<keyword evidence="3 7" id="KW-0863">Zinc-finger</keyword>
<dbReference type="GO" id="GO:0006310">
    <property type="term" value="P:DNA recombination"/>
    <property type="evidence" value="ECO:0007669"/>
    <property type="project" value="UniProtKB-UniRule"/>
</dbReference>
<dbReference type="SUPFAM" id="SSF111304">
    <property type="entry name" value="Recombination protein RecR"/>
    <property type="match status" value="1"/>
</dbReference>